<dbReference type="Gene3D" id="3.10.105.10">
    <property type="entry name" value="Dipeptide-binding Protein, Domain 3"/>
    <property type="match status" value="1"/>
</dbReference>
<dbReference type="GO" id="GO:1904680">
    <property type="term" value="F:peptide transmembrane transporter activity"/>
    <property type="evidence" value="ECO:0007669"/>
    <property type="project" value="TreeGrafter"/>
</dbReference>
<dbReference type="PANTHER" id="PTHR30290:SF9">
    <property type="entry name" value="OLIGOPEPTIDE-BINDING PROTEIN APPA"/>
    <property type="match status" value="1"/>
</dbReference>
<comment type="similarity">
    <text evidence="1">Belongs to the bacterial solute-binding protein 5 family.</text>
</comment>
<keyword evidence="2" id="KW-0813">Transport</keyword>
<dbReference type="GO" id="GO:0015833">
    <property type="term" value="P:peptide transport"/>
    <property type="evidence" value="ECO:0007669"/>
    <property type="project" value="TreeGrafter"/>
</dbReference>
<evidence type="ECO:0000256" key="3">
    <source>
        <dbReference type="ARBA" id="ARBA00022729"/>
    </source>
</evidence>
<gene>
    <name evidence="4" type="ORF">SDC9_72990</name>
</gene>
<accession>A0A644YE16</accession>
<proteinExistence type="inferred from homology"/>
<evidence type="ECO:0000313" key="4">
    <source>
        <dbReference type="EMBL" id="MPM26487.1"/>
    </source>
</evidence>
<organism evidence="4">
    <name type="scientific">bioreactor metagenome</name>
    <dbReference type="NCBI Taxonomy" id="1076179"/>
    <lineage>
        <taxon>unclassified sequences</taxon>
        <taxon>metagenomes</taxon>
        <taxon>ecological metagenomes</taxon>
    </lineage>
</organism>
<evidence type="ECO:0008006" key="5">
    <source>
        <dbReference type="Google" id="ProtNLM"/>
    </source>
</evidence>
<dbReference type="AlphaFoldDB" id="A0A644YE16"/>
<name>A0A644YE16_9ZZZZ</name>
<dbReference type="PANTHER" id="PTHR30290">
    <property type="entry name" value="PERIPLASMIC BINDING COMPONENT OF ABC TRANSPORTER"/>
    <property type="match status" value="1"/>
</dbReference>
<evidence type="ECO:0000256" key="2">
    <source>
        <dbReference type="ARBA" id="ARBA00022448"/>
    </source>
</evidence>
<dbReference type="EMBL" id="VSSQ01004747">
    <property type="protein sequence ID" value="MPM26487.1"/>
    <property type="molecule type" value="Genomic_DNA"/>
</dbReference>
<sequence>MDTDGDGFLEKDGEKITLAITCYANNSFKGLSEALQASLKNNGLDSAITVSDSIVADLTAGSFNIATYGYTTLSLDDGYNFLSPVFRTNASSNFIKCSDPAVDALLDRLAAEPDAAARRQLSIEMQKNIYASNDYVFLLHINSYKVAGAGVKNVETGIGNSFYLWKVTK</sequence>
<reference evidence="4" key="1">
    <citation type="submission" date="2019-08" db="EMBL/GenBank/DDBJ databases">
        <authorList>
            <person name="Kucharzyk K."/>
            <person name="Murdoch R.W."/>
            <person name="Higgins S."/>
            <person name="Loffler F."/>
        </authorList>
    </citation>
    <scope>NUCLEOTIDE SEQUENCE</scope>
</reference>
<protein>
    <recommendedName>
        <fullName evidence="5">Solute-binding protein family 5 domain-containing protein</fullName>
    </recommendedName>
</protein>
<dbReference type="SUPFAM" id="SSF53850">
    <property type="entry name" value="Periplasmic binding protein-like II"/>
    <property type="match status" value="1"/>
</dbReference>
<comment type="caution">
    <text evidence="4">The sequence shown here is derived from an EMBL/GenBank/DDBJ whole genome shotgun (WGS) entry which is preliminary data.</text>
</comment>
<keyword evidence="3" id="KW-0732">Signal</keyword>
<dbReference type="InterPro" id="IPR039424">
    <property type="entry name" value="SBP_5"/>
</dbReference>
<evidence type="ECO:0000256" key="1">
    <source>
        <dbReference type="ARBA" id="ARBA00005695"/>
    </source>
</evidence>